<evidence type="ECO:0000259" key="5">
    <source>
        <dbReference type="Pfam" id="PF04542"/>
    </source>
</evidence>
<dbReference type="Gene3D" id="1.10.1740.10">
    <property type="match status" value="1"/>
</dbReference>
<dbReference type="Gene3D" id="1.10.10.10">
    <property type="entry name" value="Winged helix-like DNA-binding domain superfamily/Winged helix DNA-binding domain"/>
    <property type="match status" value="1"/>
</dbReference>
<dbReference type="InterPro" id="IPR036388">
    <property type="entry name" value="WH-like_DNA-bd_sf"/>
</dbReference>
<dbReference type="NCBIfam" id="TIGR02937">
    <property type="entry name" value="sigma70-ECF"/>
    <property type="match status" value="1"/>
</dbReference>
<keyword evidence="3" id="KW-0731">Sigma factor</keyword>
<comment type="caution">
    <text evidence="7">The sequence shown here is derived from an EMBL/GenBank/DDBJ whole genome shotgun (WGS) entry which is preliminary data.</text>
</comment>
<dbReference type="PANTHER" id="PTHR43133">
    <property type="entry name" value="RNA POLYMERASE ECF-TYPE SIGMA FACTO"/>
    <property type="match status" value="1"/>
</dbReference>
<keyword evidence="2" id="KW-0805">Transcription regulation</keyword>
<evidence type="ECO:0000256" key="4">
    <source>
        <dbReference type="ARBA" id="ARBA00023163"/>
    </source>
</evidence>
<dbReference type="InterPro" id="IPR013324">
    <property type="entry name" value="RNA_pol_sigma_r3/r4-like"/>
</dbReference>
<evidence type="ECO:0000259" key="6">
    <source>
        <dbReference type="Pfam" id="PF08281"/>
    </source>
</evidence>
<proteinExistence type="inferred from homology"/>
<dbReference type="SUPFAM" id="SSF88659">
    <property type="entry name" value="Sigma3 and sigma4 domains of RNA polymerase sigma factors"/>
    <property type="match status" value="1"/>
</dbReference>
<feature type="domain" description="RNA polymerase sigma-70 region 2" evidence="5">
    <location>
        <begin position="19"/>
        <end position="84"/>
    </location>
</feature>
<gene>
    <name evidence="7" type="ORF">GCM10023329_27060</name>
</gene>
<dbReference type="Pfam" id="PF08281">
    <property type="entry name" value="Sigma70_r4_2"/>
    <property type="match status" value="1"/>
</dbReference>
<feature type="domain" description="RNA polymerase sigma factor 70 region 4 type 2" evidence="6">
    <location>
        <begin position="107"/>
        <end position="157"/>
    </location>
</feature>
<dbReference type="InterPro" id="IPR014284">
    <property type="entry name" value="RNA_pol_sigma-70_dom"/>
</dbReference>
<evidence type="ECO:0000313" key="7">
    <source>
        <dbReference type="EMBL" id="GAA4776811.1"/>
    </source>
</evidence>
<name>A0ABP9A9U7_9ACTN</name>
<evidence type="ECO:0000256" key="1">
    <source>
        <dbReference type="ARBA" id="ARBA00010641"/>
    </source>
</evidence>
<keyword evidence="4" id="KW-0804">Transcription</keyword>
<dbReference type="Pfam" id="PF04542">
    <property type="entry name" value="Sigma70_r2"/>
    <property type="match status" value="1"/>
</dbReference>
<comment type="similarity">
    <text evidence="1">Belongs to the sigma-70 factor family. ECF subfamily.</text>
</comment>
<dbReference type="RefSeq" id="WP_345613583.1">
    <property type="nucleotide sequence ID" value="NZ_BAABJV010000005.1"/>
</dbReference>
<evidence type="ECO:0000256" key="2">
    <source>
        <dbReference type="ARBA" id="ARBA00023015"/>
    </source>
</evidence>
<dbReference type="EMBL" id="BAABJV010000005">
    <property type="protein sequence ID" value="GAA4776811.1"/>
    <property type="molecule type" value="Genomic_DNA"/>
</dbReference>
<keyword evidence="8" id="KW-1185">Reference proteome</keyword>
<dbReference type="CDD" id="cd06171">
    <property type="entry name" value="Sigma70_r4"/>
    <property type="match status" value="1"/>
</dbReference>
<dbReference type="InterPro" id="IPR007627">
    <property type="entry name" value="RNA_pol_sigma70_r2"/>
</dbReference>
<dbReference type="InterPro" id="IPR013325">
    <property type="entry name" value="RNA_pol_sigma_r2"/>
</dbReference>
<evidence type="ECO:0000256" key="3">
    <source>
        <dbReference type="ARBA" id="ARBA00023082"/>
    </source>
</evidence>
<evidence type="ECO:0000313" key="8">
    <source>
        <dbReference type="Proteomes" id="UP001501147"/>
    </source>
</evidence>
<dbReference type="PANTHER" id="PTHR43133:SF46">
    <property type="entry name" value="RNA POLYMERASE SIGMA-70 FACTOR ECF SUBFAMILY"/>
    <property type="match status" value="1"/>
</dbReference>
<sequence length="169" mass="19168">MENQQTASERSRSARFTRLYTREYPRVHAFARRRTGDPGVAEDIAAEVFRIAWERELGGVETTPGWLFVTARNLLGNHYRSSARLAELHGRIGEELGRAPASAETSAVLETLDRLPERHREILLLSYWDGLAAAEIGGLLDCRTSAVWVRLHRARKAFREIHTSSRESV</sequence>
<reference evidence="8" key="1">
    <citation type="journal article" date="2019" name="Int. J. Syst. Evol. Microbiol.">
        <title>The Global Catalogue of Microorganisms (GCM) 10K type strain sequencing project: providing services to taxonomists for standard genome sequencing and annotation.</title>
        <authorList>
            <consortium name="The Broad Institute Genomics Platform"/>
            <consortium name="The Broad Institute Genome Sequencing Center for Infectious Disease"/>
            <person name="Wu L."/>
            <person name="Ma J."/>
        </authorList>
    </citation>
    <scope>NUCLEOTIDE SEQUENCE [LARGE SCALE GENOMIC DNA]</scope>
    <source>
        <strain evidence="8">JCM 18324</strain>
    </source>
</reference>
<dbReference type="InterPro" id="IPR013249">
    <property type="entry name" value="RNA_pol_sigma70_r4_t2"/>
</dbReference>
<dbReference type="SUPFAM" id="SSF88946">
    <property type="entry name" value="Sigma2 domain of RNA polymerase sigma factors"/>
    <property type="match status" value="1"/>
</dbReference>
<protein>
    <submittedName>
        <fullName evidence="7">Sigma-70 family RNA polymerase sigma factor</fullName>
    </submittedName>
</protein>
<dbReference type="Proteomes" id="UP001501147">
    <property type="component" value="Unassembled WGS sequence"/>
</dbReference>
<organism evidence="7 8">
    <name type="scientific">Streptomyces sanyensis</name>
    <dbReference type="NCBI Taxonomy" id="568869"/>
    <lineage>
        <taxon>Bacteria</taxon>
        <taxon>Bacillati</taxon>
        <taxon>Actinomycetota</taxon>
        <taxon>Actinomycetes</taxon>
        <taxon>Kitasatosporales</taxon>
        <taxon>Streptomycetaceae</taxon>
        <taxon>Streptomyces</taxon>
    </lineage>
</organism>
<accession>A0ABP9A9U7</accession>
<dbReference type="InterPro" id="IPR039425">
    <property type="entry name" value="RNA_pol_sigma-70-like"/>
</dbReference>